<keyword evidence="2" id="KW-1185">Reference proteome</keyword>
<sequence>MHSSISDDLTREHLALEAAKCLKNIAVNTQNVSALHKELLEINLSIRSYVEESKTRLKDIRLELANQAKSANEVVEILSGKCKSQFVIFLLK</sequence>
<protein>
    <submittedName>
        <fullName evidence="1">Uncharacterized protein</fullName>
    </submittedName>
</protein>
<gene>
    <name evidence="1" type="ORF">PARMNEM_LOCUS9583</name>
</gene>
<evidence type="ECO:0000313" key="1">
    <source>
        <dbReference type="EMBL" id="CAK1589024.1"/>
    </source>
</evidence>
<name>A0AAV1L3S1_9NEOP</name>
<dbReference type="AlphaFoldDB" id="A0AAV1L3S1"/>
<comment type="caution">
    <text evidence="1">The sequence shown here is derived from an EMBL/GenBank/DDBJ whole genome shotgun (WGS) entry which is preliminary data.</text>
</comment>
<dbReference type="Proteomes" id="UP001314205">
    <property type="component" value="Unassembled WGS sequence"/>
</dbReference>
<reference evidence="1 2" key="1">
    <citation type="submission" date="2023-11" db="EMBL/GenBank/DDBJ databases">
        <authorList>
            <person name="Hedman E."/>
            <person name="Englund M."/>
            <person name="Stromberg M."/>
            <person name="Nyberg Akerstrom W."/>
            <person name="Nylinder S."/>
            <person name="Jareborg N."/>
            <person name="Kallberg Y."/>
            <person name="Kronander E."/>
        </authorList>
    </citation>
    <scope>NUCLEOTIDE SEQUENCE [LARGE SCALE GENOMIC DNA]</scope>
</reference>
<dbReference type="EMBL" id="CAVLGL010000083">
    <property type="protein sequence ID" value="CAK1589024.1"/>
    <property type="molecule type" value="Genomic_DNA"/>
</dbReference>
<organism evidence="1 2">
    <name type="scientific">Parnassius mnemosyne</name>
    <name type="common">clouded apollo</name>
    <dbReference type="NCBI Taxonomy" id="213953"/>
    <lineage>
        <taxon>Eukaryota</taxon>
        <taxon>Metazoa</taxon>
        <taxon>Ecdysozoa</taxon>
        <taxon>Arthropoda</taxon>
        <taxon>Hexapoda</taxon>
        <taxon>Insecta</taxon>
        <taxon>Pterygota</taxon>
        <taxon>Neoptera</taxon>
        <taxon>Endopterygota</taxon>
        <taxon>Lepidoptera</taxon>
        <taxon>Glossata</taxon>
        <taxon>Ditrysia</taxon>
        <taxon>Papilionoidea</taxon>
        <taxon>Papilionidae</taxon>
        <taxon>Parnassiinae</taxon>
        <taxon>Parnassini</taxon>
        <taxon>Parnassius</taxon>
        <taxon>Driopa</taxon>
    </lineage>
</organism>
<proteinExistence type="predicted"/>
<accession>A0AAV1L3S1</accession>
<evidence type="ECO:0000313" key="2">
    <source>
        <dbReference type="Proteomes" id="UP001314205"/>
    </source>
</evidence>